<dbReference type="EMBL" id="MN740593">
    <property type="protein sequence ID" value="QHS77841.1"/>
    <property type="molecule type" value="Genomic_DNA"/>
</dbReference>
<protein>
    <submittedName>
        <fullName evidence="1">Uncharacterized protein</fullName>
    </submittedName>
</protein>
<name>A0A6C0AEB1_9ZZZZ</name>
<sequence>MTITLEKIWNSSPEELRIPNVFSANLEKRQRFILKKPLNLNPKKTLYKNLRNNNIEFTLKDIWKMKNKSLEEILENSKIPEKILEDIQIFKNDPDKILRITVALLYKHEKLIDIDVDNTNFIKNMYYSESFDEGINIQDLSKNEILEYIYDQKITPSHLKKFSKLDINLSDYNAYIIKKIIENLNLKNITKKYNVFMELMKNNELKNKILSKKSLKSILFLSPLKEKVFNLFINFNISEEQIDKIKDYRFNYFNSDNIYIIFDYLNLKEKYPSLILNIHFFDTIGSFFEKIKVSPFKYLDILISKNWSVDIINSFNQWIQGLFTNNSGAFNHDEEFEEYINFYLEDLTDIFYFIRICISSYINENNFEEYIYFSEDLLNIFLKIKNLDLYNLKPLHYKIFNEENLYEIFFNKNGEIFDNFINFLFVYTKIYNNKFLDNKKLRQLFLLISSSNYLFKEDIIDILGNIEENLENPYTQFLNVHHGNRDFKTDQIIFELIKITKKINIDKYFKKFEKYLKSKDNQKILDKTIYGKNRKKTDFEGILQGKVKIFDEYIEGKDLLSRFWYFASKKEDLKNVIIEELLNSFQKCEINQNSYVVCNPGKFQRLAVGVLQGRIKDSEGNLIMIDETNEKENKELIINYNEIKFHLDKYFNQYPINNLNYKEFFFEIFDYIKELSEDNIVNLSYPHVVYYLCMLAETKNGLEMIPDLSIISNFDVDLTEKYVEVFGKDDAGRYV</sequence>
<proteinExistence type="predicted"/>
<organism evidence="1">
    <name type="scientific">viral metagenome</name>
    <dbReference type="NCBI Taxonomy" id="1070528"/>
    <lineage>
        <taxon>unclassified sequences</taxon>
        <taxon>metagenomes</taxon>
        <taxon>organismal metagenomes</taxon>
    </lineage>
</organism>
<dbReference type="AlphaFoldDB" id="A0A6C0AEB1"/>
<accession>A0A6C0AEB1</accession>
<evidence type="ECO:0000313" key="1">
    <source>
        <dbReference type="EMBL" id="QHS77841.1"/>
    </source>
</evidence>
<reference evidence="1" key="1">
    <citation type="journal article" date="2020" name="Nature">
        <title>Giant virus diversity and host interactions through global metagenomics.</title>
        <authorList>
            <person name="Schulz F."/>
            <person name="Roux S."/>
            <person name="Paez-Espino D."/>
            <person name="Jungbluth S."/>
            <person name="Walsh D.A."/>
            <person name="Denef V.J."/>
            <person name="McMahon K.D."/>
            <person name="Konstantinidis K.T."/>
            <person name="Eloe-Fadrosh E.A."/>
            <person name="Kyrpides N.C."/>
            <person name="Woyke T."/>
        </authorList>
    </citation>
    <scope>NUCLEOTIDE SEQUENCE</scope>
    <source>
        <strain evidence="1">GVMAG-S-1021933-23</strain>
    </source>
</reference>